<proteinExistence type="predicted"/>
<dbReference type="GeneID" id="38127832"/>
<evidence type="ECO:0000313" key="2">
    <source>
        <dbReference type="EMBL" id="RHZ54098.1"/>
    </source>
</evidence>
<comment type="caution">
    <text evidence="2">The sequence shown here is derived from an EMBL/GenBank/DDBJ whole genome shotgun (WGS) entry which is preliminary data.</text>
</comment>
<feature type="region of interest" description="Disordered" evidence="1">
    <location>
        <begin position="118"/>
        <end position="161"/>
    </location>
</feature>
<feature type="compositionally biased region" description="Basic and acidic residues" evidence="1">
    <location>
        <begin position="67"/>
        <end position="78"/>
    </location>
</feature>
<organism evidence="2 3">
    <name type="scientific">Aspergillus thermomutatus</name>
    <name type="common">Neosartorya pseudofischeri</name>
    <dbReference type="NCBI Taxonomy" id="41047"/>
    <lineage>
        <taxon>Eukaryota</taxon>
        <taxon>Fungi</taxon>
        <taxon>Dikarya</taxon>
        <taxon>Ascomycota</taxon>
        <taxon>Pezizomycotina</taxon>
        <taxon>Eurotiomycetes</taxon>
        <taxon>Eurotiomycetidae</taxon>
        <taxon>Eurotiales</taxon>
        <taxon>Aspergillaceae</taxon>
        <taxon>Aspergillus</taxon>
        <taxon>Aspergillus subgen. Fumigati</taxon>
    </lineage>
</organism>
<feature type="compositionally biased region" description="Basic and acidic residues" evidence="1">
    <location>
        <begin position="15"/>
        <end position="28"/>
    </location>
</feature>
<gene>
    <name evidence="2" type="ORF">CDV56_105858</name>
</gene>
<feature type="region of interest" description="Disordered" evidence="1">
    <location>
        <begin position="15"/>
        <end position="96"/>
    </location>
</feature>
<protein>
    <submittedName>
        <fullName evidence="2">Uncharacterized protein</fullName>
    </submittedName>
</protein>
<evidence type="ECO:0000256" key="1">
    <source>
        <dbReference type="SAM" id="MobiDB-lite"/>
    </source>
</evidence>
<name>A0A397GWQ7_ASPTH</name>
<reference evidence="2" key="1">
    <citation type="submission" date="2018-08" db="EMBL/GenBank/DDBJ databases">
        <title>Draft genome sequence of azole-resistant Aspergillus thermomutatus (Neosartorya pseudofischeri) strain HMR AF 39, isolated from a human nasal aspirate.</title>
        <authorList>
            <person name="Parent-Michaud M."/>
            <person name="Dufresne P.J."/>
            <person name="Fournier E."/>
            <person name="Martineau C."/>
            <person name="Moreira S."/>
            <person name="Perkins V."/>
            <person name="De Repentigny L."/>
            <person name="Dufresne S.F."/>
        </authorList>
    </citation>
    <scope>NUCLEOTIDE SEQUENCE [LARGE SCALE GENOMIC DNA]</scope>
    <source>
        <strain evidence="2">HMR AF 39</strain>
    </source>
</reference>
<sequence>MGQPPVLMCARRMYREPSPEASKNKPIKDPSAVARSAIRRQATIRRPSRYSSSTLRGASLRSPFPREIADEIEREAHGSQRHIRSPVPNTTSGEDPFDLSSMISDANRREAGQRLLHEALRHGRPGQRLRILRNTSISDSYRRPSPGGDSGHRQSSEHPAFTPSFAPAIAYHRRISPPPQTRPSLTSFPPDGFEVVGTTVPLLRRVGQRSVNEANGTMHRDMTVDGLGDRQRSMSPDDDTSNDAWETLLTTITPDDNLPSANSSFASASASGLNASASTVSRNPESSSQTLPSSLDSSTATVRMVLDPYPEYINPCDYPSSTDSDSASEGDFNQLSLWRRYHRRMHQMGTSRRSDDVHSTMSSHPPIPTISFAFSNSSTDPELQQMQAILDRLARREIIPDDWWAAAGLSPAIGHRLGANNGSNDTENTNASARPS</sequence>
<feature type="compositionally biased region" description="Basic residues" evidence="1">
    <location>
        <begin position="122"/>
        <end position="131"/>
    </location>
</feature>
<feature type="compositionally biased region" description="Basic and acidic residues" evidence="1">
    <location>
        <begin position="219"/>
        <end position="232"/>
    </location>
</feature>
<dbReference type="OrthoDB" id="3946700at2759"/>
<feature type="region of interest" description="Disordered" evidence="1">
    <location>
        <begin position="417"/>
        <end position="436"/>
    </location>
</feature>
<accession>A0A397GWQ7</accession>
<dbReference type="VEuPathDB" id="FungiDB:CDV56_105858"/>
<feature type="region of interest" description="Disordered" evidence="1">
    <location>
        <begin position="219"/>
        <end position="243"/>
    </location>
</feature>
<dbReference type="Proteomes" id="UP000215305">
    <property type="component" value="Unassembled WGS sequence"/>
</dbReference>
<feature type="region of interest" description="Disordered" evidence="1">
    <location>
        <begin position="276"/>
        <end position="299"/>
    </location>
</feature>
<keyword evidence="3" id="KW-1185">Reference proteome</keyword>
<evidence type="ECO:0000313" key="3">
    <source>
        <dbReference type="Proteomes" id="UP000215305"/>
    </source>
</evidence>
<dbReference type="EMBL" id="NKHU02000115">
    <property type="protein sequence ID" value="RHZ54098.1"/>
    <property type="molecule type" value="Genomic_DNA"/>
</dbReference>
<dbReference type="RefSeq" id="XP_026613858.1">
    <property type="nucleotide sequence ID" value="XM_026759477.1"/>
</dbReference>
<dbReference type="AlphaFoldDB" id="A0A397GWQ7"/>
<feature type="compositionally biased region" description="Low complexity" evidence="1">
    <location>
        <begin position="286"/>
        <end position="299"/>
    </location>
</feature>
<feature type="compositionally biased region" description="Polar residues" evidence="1">
    <location>
        <begin position="420"/>
        <end position="436"/>
    </location>
</feature>